<sequence length="228" mass="25865">MTMPALHDHRYPNESADYRAARDALLEAEIALRRQTEAVAAMRRALPPGGRVEEDYLFEQAMPGQPGQVRLSELFAPGQDTLVLYNFMYGPNMKQACPSCTSILDAIDDVVPHARQRIGFAVVARSPLERLLAYARQRGWAHMRLLSSANNAYNADYHGETAEGAQMPMLNVFTRRDGELRHFYGTELMFTKGEDGQDPRHVDPIWPLWSLLDYTPEGRGDWRPALNY</sequence>
<proteinExistence type="predicted"/>
<dbReference type="AlphaFoldDB" id="A0A5P2H074"/>
<evidence type="ECO:0000313" key="1">
    <source>
        <dbReference type="EMBL" id="QET00830.1"/>
    </source>
</evidence>
<dbReference type="InterPro" id="IPR010296">
    <property type="entry name" value="DUF899_thioredox"/>
</dbReference>
<dbReference type="EMBL" id="CP044065">
    <property type="protein sequence ID" value="QET00830.1"/>
    <property type="molecule type" value="Genomic_DNA"/>
</dbReference>
<dbReference type="Pfam" id="PF05988">
    <property type="entry name" value="DUF899"/>
    <property type="match status" value="1"/>
</dbReference>
<gene>
    <name evidence="1" type="ORF">FOB72_01445</name>
</gene>
<organism evidence="1 2">
    <name type="scientific">Cupriavidus pauculus</name>
    <dbReference type="NCBI Taxonomy" id="82633"/>
    <lineage>
        <taxon>Bacteria</taxon>
        <taxon>Pseudomonadati</taxon>
        <taxon>Pseudomonadota</taxon>
        <taxon>Betaproteobacteria</taxon>
        <taxon>Burkholderiales</taxon>
        <taxon>Burkholderiaceae</taxon>
        <taxon>Cupriavidus</taxon>
    </lineage>
</organism>
<dbReference type="Proteomes" id="UP000322822">
    <property type="component" value="Chromosome 1"/>
</dbReference>
<name>A0A5P2H074_9BURK</name>
<evidence type="ECO:0000313" key="2">
    <source>
        <dbReference type="Proteomes" id="UP000322822"/>
    </source>
</evidence>
<accession>A0A5P2H074</accession>
<protein>
    <submittedName>
        <fullName evidence="1">DUF899 domain-containing protein</fullName>
    </submittedName>
</protein>
<reference evidence="1 2" key="1">
    <citation type="submission" date="2019-09" db="EMBL/GenBank/DDBJ databases">
        <title>FDA dAtabase for Regulatory Grade micrObial Sequences (FDA-ARGOS): Supporting development and validation of Infectious Disease Dx tests.</title>
        <authorList>
            <person name="Sciortino C."/>
            <person name="Tallon L."/>
            <person name="Sadzewicz L."/>
            <person name="Vavikolanu K."/>
            <person name="Mehta A."/>
            <person name="Aluvathingal J."/>
            <person name="Nadendla S."/>
            <person name="Nandy P."/>
            <person name="Geyer C."/>
            <person name="Yan Y."/>
            <person name="Sichtig H."/>
        </authorList>
    </citation>
    <scope>NUCLEOTIDE SEQUENCE [LARGE SCALE GENOMIC DNA]</scope>
    <source>
        <strain evidence="1 2">FDAARGOS_664</strain>
    </source>
</reference>
<dbReference type="OrthoDB" id="574359at2"/>